<keyword evidence="1" id="KW-1133">Transmembrane helix</keyword>
<evidence type="ECO:0000256" key="1">
    <source>
        <dbReference type="SAM" id="Phobius"/>
    </source>
</evidence>
<dbReference type="Proteomes" id="UP000792220">
    <property type="component" value="Genome"/>
</dbReference>
<evidence type="ECO:0000313" key="3">
    <source>
        <dbReference type="Proteomes" id="UP000792220"/>
    </source>
</evidence>
<proteinExistence type="predicted"/>
<name>A0A916KPU7_CBEPV</name>
<dbReference type="RefSeq" id="YP_008004313.1">
    <property type="nucleotide sequence ID" value="NC_021248.1"/>
</dbReference>
<reference evidence="2" key="1">
    <citation type="journal article" date="2013" name="J. Virol.">
        <title>New Insights into the Evolution of Entomopoxvirinae from the Complete Genome Sequences of Four Entomopoxviruses Infecting Adoxophyes honmai, Choristoneura biennis, Choristoneura rosaceana, and Mythimna separata.</title>
        <authorList>
            <person name="Theze J."/>
            <person name="Takatsuka J."/>
            <person name="Li Z."/>
            <person name="Gallais J."/>
            <person name="Doucet D."/>
            <person name="Arif B."/>
            <person name="Nakai M."/>
            <person name="Herniou E.A."/>
        </authorList>
    </citation>
    <scope>NUCLEOTIDE SEQUENCE</scope>
</reference>
<keyword evidence="1" id="KW-0472">Membrane</keyword>
<evidence type="ECO:0000313" key="2">
    <source>
        <dbReference type="EMBL" id="CCU55811.1"/>
    </source>
</evidence>
<dbReference type="GeneID" id="15613233"/>
<dbReference type="EMBL" id="HF679132">
    <property type="protein sequence ID" value="CCU55811.1"/>
    <property type="molecule type" value="Genomic_DNA"/>
</dbReference>
<organismHost>
    <name type="scientific">Choristoneura fumiferana</name>
    <name type="common">Spruce budworm moth</name>
    <name type="synonym">Archips fumiferana</name>
    <dbReference type="NCBI Taxonomy" id="7141"/>
</organismHost>
<feature type="transmembrane region" description="Helical" evidence="1">
    <location>
        <begin position="12"/>
        <end position="30"/>
    </location>
</feature>
<sequence>MNKIIIFFKKYYFLILVILLLCITVFMYIYNQYLYNDVNKSMYNIYDVIIKSINISEHNIKLSFKTYIDNEYKLKLKHIKSITDAHEVLIKNNTKNIDNIKVID</sequence>
<gene>
    <name evidence="2" type="ORF">CHBEV_243</name>
</gene>
<keyword evidence="3" id="KW-1185">Reference proteome</keyword>
<accession>A0A916KPU7</accession>
<dbReference type="KEGG" id="vg:15613233"/>
<keyword evidence="1" id="KW-0812">Transmembrane</keyword>
<protein>
    <submittedName>
        <fullName evidence="2">Uncharacterized protein</fullName>
    </submittedName>
</protein>
<organism evidence="2 3">
    <name type="scientific">Choristoneura biennis entomopoxvirus</name>
    <name type="common">CbEPV</name>
    <dbReference type="NCBI Taxonomy" id="10288"/>
    <lineage>
        <taxon>Viruses</taxon>
        <taxon>Varidnaviria</taxon>
        <taxon>Bamfordvirae</taxon>
        <taxon>Nucleocytoviricota</taxon>
        <taxon>Pokkesviricetes</taxon>
        <taxon>Chitovirales</taxon>
        <taxon>Poxviridae</taxon>
        <taxon>Entomopoxvirinae</taxon>
        <taxon>Betaentomopoxvirus</taxon>
        <taxon>Betaentomopoxvirus cbiennis</taxon>
    </lineage>
</organism>